<keyword evidence="2" id="KW-0812">Transmembrane</keyword>
<dbReference type="GeneID" id="19300975"/>
<dbReference type="KEGG" id="gtr:GLOTRDRAFT_123647"/>
<keyword evidence="5" id="KW-1185">Reference proteome</keyword>
<dbReference type="AlphaFoldDB" id="S7RCP2"/>
<feature type="signal peptide" evidence="3">
    <location>
        <begin position="1"/>
        <end position="23"/>
    </location>
</feature>
<feature type="compositionally biased region" description="Basic and acidic residues" evidence="1">
    <location>
        <begin position="325"/>
        <end position="358"/>
    </location>
</feature>
<dbReference type="EMBL" id="KB469338">
    <property type="protein sequence ID" value="EPQ50164.1"/>
    <property type="molecule type" value="Genomic_DNA"/>
</dbReference>
<accession>S7RCP2</accession>
<keyword evidence="3" id="KW-0732">Signal</keyword>
<evidence type="ECO:0000256" key="2">
    <source>
        <dbReference type="SAM" id="Phobius"/>
    </source>
</evidence>
<feature type="region of interest" description="Disordered" evidence="1">
    <location>
        <begin position="317"/>
        <end position="362"/>
    </location>
</feature>
<name>S7RCP2_GLOTA</name>
<keyword evidence="2" id="KW-0472">Membrane</keyword>
<evidence type="ECO:0000313" key="4">
    <source>
        <dbReference type="EMBL" id="EPQ50164.1"/>
    </source>
</evidence>
<evidence type="ECO:0000256" key="1">
    <source>
        <dbReference type="SAM" id="MobiDB-lite"/>
    </source>
</evidence>
<dbReference type="Proteomes" id="UP000030669">
    <property type="component" value="Unassembled WGS sequence"/>
</dbReference>
<evidence type="ECO:0008006" key="6">
    <source>
        <dbReference type="Google" id="ProtNLM"/>
    </source>
</evidence>
<protein>
    <recommendedName>
        <fullName evidence="6">Transmembrane protein</fullName>
    </recommendedName>
</protein>
<sequence>MNGGLPVSLLALVCAMLPAPANAEADDQEECEQVRQLNNDQGYTPCEVARQLIAPCYPQLDSSQTFNARGWLSAHANSTCSCNSVVYNLLNACELCRDEGPMGFSDWTSKCGPHNVTITNYYPIANAAVHIPAWAYTDIASDKFNEQEVRDNKWTPIQIATPVIAGLAVLLLCGAAFWWYRARHCPPAQHRTTYPPKRWCLSDLLRRGPSPVVHSRLHSWADTDAERPQHPSRLSSYSDGESVRGIDHKPFLGKIFAGKGPVPLHSLPRRQGFRIDDTDVSTKAASRSSTVVIGAHAGADEQSVLLISRTPGVDFSIESTTVHSPRTERTAHSPRTERTVHSPRTERTVHSPRTERTEGGMTGVSLDVEPPSPLSPGLPNVSPFHCTVQHTS</sequence>
<evidence type="ECO:0000313" key="5">
    <source>
        <dbReference type="Proteomes" id="UP000030669"/>
    </source>
</evidence>
<dbReference type="OMA" id="GCNSSIP"/>
<feature type="compositionally biased region" description="Basic and acidic residues" evidence="1">
    <location>
        <begin position="220"/>
        <end position="229"/>
    </location>
</feature>
<organism evidence="4 5">
    <name type="scientific">Gloeophyllum trabeum (strain ATCC 11539 / FP-39264 / Madison 617)</name>
    <name type="common">Brown rot fungus</name>
    <dbReference type="NCBI Taxonomy" id="670483"/>
    <lineage>
        <taxon>Eukaryota</taxon>
        <taxon>Fungi</taxon>
        <taxon>Dikarya</taxon>
        <taxon>Basidiomycota</taxon>
        <taxon>Agaricomycotina</taxon>
        <taxon>Agaricomycetes</taxon>
        <taxon>Gloeophyllales</taxon>
        <taxon>Gloeophyllaceae</taxon>
        <taxon>Gloeophyllum</taxon>
    </lineage>
</organism>
<reference evidence="4 5" key="1">
    <citation type="journal article" date="2012" name="Science">
        <title>The Paleozoic origin of enzymatic lignin decomposition reconstructed from 31 fungal genomes.</title>
        <authorList>
            <person name="Floudas D."/>
            <person name="Binder M."/>
            <person name="Riley R."/>
            <person name="Barry K."/>
            <person name="Blanchette R.A."/>
            <person name="Henrissat B."/>
            <person name="Martinez A.T."/>
            <person name="Otillar R."/>
            <person name="Spatafora J.W."/>
            <person name="Yadav J.S."/>
            <person name="Aerts A."/>
            <person name="Benoit I."/>
            <person name="Boyd A."/>
            <person name="Carlson A."/>
            <person name="Copeland A."/>
            <person name="Coutinho P.M."/>
            <person name="de Vries R.P."/>
            <person name="Ferreira P."/>
            <person name="Findley K."/>
            <person name="Foster B."/>
            <person name="Gaskell J."/>
            <person name="Glotzer D."/>
            <person name="Gorecki P."/>
            <person name="Heitman J."/>
            <person name="Hesse C."/>
            <person name="Hori C."/>
            <person name="Igarashi K."/>
            <person name="Jurgens J.A."/>
            <person name="Kallen N."/>
            <person name="Kersten P."/>
            <person name="Kohler A."/>
            <person name="Kuees U."/>
            <person name="Kumar T.K.A."/>
            <person name="Kuo A."/>
            <person name="LaButti K."/>
            <person name="Larrondo L.F."/>
            <person name="Lindquist E."/>
            <person name="Ling A."/>
            <person name="Lombard V."/>
            <person name="Lucas S."/>
            <person name="Lundell T."/>
            <person name="Martin R."/>
            <person name="McLaughlin D.J."/>
            <person name="Morgenstern I."/>
            <person name="Morin E."/>
            <person name="Murat C."/>
            <person name="Nagy L.G."/>
            <person name="Nolan M."/>
            <person name="Ohm R.A."/>
            <person name="Patyshakuliyeva A."/>
            <person name="Rokas A."/>
            <person name="Ruiz-Duenas F.J."/>
            <person name="Sabat G."/>
            <person name="Salamov A."/>
            <person name="Samejima M."/>
            <person name="Schmutz J."/>
            <person name="Slot J.C."/>
            <person name="St John F."/>
            <person name="Stenlid J."/>
            <person name="Sun H."/>
            <person name="Sun S."/>
            <person name="Syed K."/>
            <person name="Tsang A."/>
            <person name="Wiebenga A."/>
            <person name="Young D."/>
            <person name="Pisabarro A."/>
            <person name="Eastwood D.C."/>
            <person name="Martin F."/>
            <person name="Cullen D."/>
            <person name="Grigoriev I.V."/>
            <person name="Hibbett D.S."/>
        </authorList>
    </citation>
    <scope>NUCLEOTIDE SEQUENCE [LARGE SCALE GENOMIC DNA]</scope>
    <source>
        <strain evidence="4 5">ATCC 11539</strain>
    </source>
</reference>
<keyword evidence="2" id="KW-1133">Transmembrane helix</keyword>
<feature type="transmembrane region" description="Helical" evidence="2">
    <location>
        <begin position="159"/>
        <end position="180"/>
    </location>
</feature>
<gene>
    <name evidence="4" type="ORF">GLOTRDRAFT_123647</name>
</gene>
<dbReference type="eggNOG" id="ENOG502RCXZ">
    <property type="taxonomic scope" value="Eukaryota"/>
</dbReference>
<proteinExistence type="predicted"/>
<feature type="chain" id="PRO_5004544194" description="Transmembrane protein" evidence="3">
    <location>
        <begin position="24"/>
        <end position="392"/>
    </location>
</feature>
<feature type="region of interest" description="Disordered" evidence="1">
    <location>
        <begin position="220"/>
        <end position="241"/>
    </location>
</feature>
<dbReference type="OrthoDB" id="2576311at2759"/>
<dbReference type="HOGENOM" id="CLU_704090_0_0_1"/>
<evidence type="ECO:0000256" key="3">
    <source>
        <dbReference type="SAM" id="SignalP"/>
    </source>
</evidence>
<dbReference type="RefSeq" id="XP_007871380.1">
    <property type="nucleotide sequence ID" value="XM_007873189.1"/>
</dbReference>